<evidence type="ECO:0000256" key="4">
    <source>
        <dbReference type="SAM" id="SignalP"/>
    </source>
</evidence>
<evidence type="ECO:0000256" key="2">
    <source>
        <dbReference type="RuleBase" id="RU361163"/>
    </source>
</evidence>
<organism evidence="5 6">
    <name type="scientific">Cytospora mali</name>
    <name type="common">Apple Valsa canker fungus</name>
    <name type="synonym">Valsa mali</name>
    <dbReference type="NCBI Taxonomy" id="578113"/>
    <lineage>
        <taxon>Eukaryota</taxon>
        <taxon>Fungi</taxon>
        <taxon>Dikarya</taxon>
        <taxon>Ascomycota</taxon>
        <taxon>Pezizomycotina</taxon>
        <taxon>Sordariomycetes</taxon>
        <taxon>Sordariomycetidae</taxon>
        <taxon>Diaporthales</taxon>
        <taxon>Cytosporaceae</taxon>
        <taxon>Cytospora</taxon>
    </lineage>
</organism>
<dbReference type="PANTHER" id="PTHR34002">
    <property type="entry name" value="BLR1656 PROTEIN"/>
    <property type="match status" value="1"/>
</dbReference>
<dbReference type="PANTHER" id="PTHR34002:SF11">
    <property type="entry name" value="CONCANAVALIN A-LIKE LECTIN_GLUCANASE"/>
    <property type="match status" value="1"/>
</dbReference>
<proteinExistence type="inferred from homology"/>
<name>A0A194VRH8_CYTMA</name>
<dbReference type="AlphaFoldDB" id="A0A194VRH8"/>
<dbReference type="SMR" id="A0A194VRH8"/>
<dbReference type="GO" id="GO:0000272">
    <property type="term" value="P:polysaccharide catabolic process"/>
    <property type="evidence" value="ECO:0007669"/>
    <property type="project" value="UniProtKB-KW"/>
</dbReference>
<dbReference type="Proteomes" id="UP000078559">
    <property type="component" value="Chromosome 2"/>
</dbReference>
<dbReference type="EMBL" id="CM003099">
    <property type="protein sequence ID" value="KUI66602.1"/>
    <property type="molecule type" value="Genomic_DNA"/>
</dbReference>
<dbReference type="OrthoDB" id="89349at2759"/>
<sequence>MSRMRPHTVTFTLTAALLAVPGATASKKGGSSTSSSSSSAATNGYDAVICGENGYADGSGLSYSANAWNPDGDGFQCLSIINASSSTSSGFDATWHWPVDTESVHSYPHVTFSSGDLPESLSNISALRLAADWAYSPGSISTANDPSRRVGLDASGLNDVGAIANIAFDMFMDPDEANATSATAAKFEMMIWIGQIGQPQPLGFDSENATCYTQQLGSFNFTLYTGQNSRGTSVFTWVSPTDQTSFNEDIAPLLQYLWRNQLVSADARLGLIEFGSEAYHSGNNVTFSATDFTMDVWLGTPVKFELNPPADHCKEPESPAGPQGTSTSEKGLGARPLGQPGGALMIVVLLGSMLAGLV</sequence>
<evidence type="ECO:0000313" key="5">
    <source>
        <dbReference type="EMBL" id="KUI66602.1"/>
    </source>
</evidence>
<dbReference type="GO" id="GO:0008810">
    <property type="term" value="F:cellulase activity"/>
    <property type="evidence" value="ECO:0007669"/>
    <property type="project" value="InterPro"/>
</dbReference>
<gene>
    <name evidence="5" type="ORF">VM1G_02135</name>
</gene>
<feature type="chain" id="PRO_5008266727" evidence="4">
    <location>
        <begin position="26"/>
        <end position="358"/>
    </location>
</feature>
<accession>A0A194VRH8</accession>
<keyword evidence="6" id="KW-1185">Reference proteome</keyword>
<comment type="similarity">
    <text evidence="1 2">Belongs to the glycosyl hydrolase 12 (cellulase H) family.</text>
</comment>
<evidence type="ECO:0000313" key="6">
    <source>
        <dbReference type="Proteomes" id="UP000078559"/>
    </source>
</evidence>
<reference evidence="5" key="1">
    <citation type="submission" date="2014-12" db="EMBL/GenBank/DDBJ databases">
        <title>Genome Sequence of Valsa Canker Pathogens Uncovers a Specific Adaption of Colonization on Woody Bark.</title>
        <authorList>
            <person name="Yin Z."/>
            <person name="Liu H."/>
            <person name="Gao X."/>
            <person name="Li Z."/>
            <person name="Song N."/>
            <person name="Ke X."/>
            <person name="Dai Q."/>
            <person name="Wu Y."/>
            <person name="Sun Y."/>
            <person name="Xu J.-R."/>
            <person name="Kang Z.K."/>
            <person name="Wang L."/>
            <person name="Huang L."/>
        </authorList>
    </citation>
    <scope>NUCLEOTIDE SEQUENCE [LARGE SCALE GENOMIC DNA]</scope>
    <source>
        <strain evidence="5">03-8</strain>
    </source>
</reference>
<evidence type="ECO:0000256" key="1">
    <source>
        <dbReference type="ARBA" id="ARBA00005519"/>
    </source>
</evidence>
<keyword evidence="2" id="KW-0624">Polysaccharide degradation</keyword>
<keyword evidence="4" id="KW-0732">Signal</keyword>
<keyword evidence="2" id="KW-0326">Glycosidase</keyword>
<protein>
    <submittedName>
        <fullName evidence="5">Endoglucanase cel12A</fullName>
    </submittedName>
</protein>
<keyword evidence="2" id="KW-0119">Carbohydrate metabolism</keyword>
<dbReference type="Pfam" id="PF01670">
    <property type="entry name" value="Glyco_hydro_12"/>
    <property type="match status" value="1"/>
</dbReference>
<dbReference type="InterPro" id="IPR002594">
    <property type="entry name" value="GH12"/>
</dbReference>
<dbReference type="InterPro" id="IPR013320">
    <property type="entry name" value="ConA-like_dom_sf"/>
</dbReference>
<feature type="signal peptide" evidence="4">
    <location>
        <begin position="1"/>
        <end position="25"/>
    </location>
</feature>
<keyword evidence="2" id="KW-0378">Hydrolase</keyword>
<dbReference type="SUPFAM" id="SSF49899">
    <property type="entry name" value="Concanavalin A-like lectins/glucanases"/>
    <property type="match status" value="1"/>
</dbReference>
<dbReference type="Gene3D" id="2.60.120.180">
    <property type="match status" value="1"/>
</dbReference>
<feature type="region of interest" description="Disordered" evidence="3">
    <location>
        <begin position="309"/>
        <end position="334"/>
    </location>
</feature>
<dbReference type="InterPro" id="IPR013319">
    <property type="entry name" value="GH11/12"/>
</dbReference>
<evidence type="ECO:0000256" key="3">
    <source>
        <dbReference type="SAM" id="MobiDB-lite"/>
    </source>
</evidence>